<dbReference type="NCBIfam" id="TIGR00114">
    <property type="entry name" value="lumazine-synth"/>
    <property type="match status" value="1"/>
</dbReference>
<sequence length="128" mass="14143">MKKKILIVIADYYKNISSGLLKSAENEIQNSFNIKIIRVPGVFEIPVTISKNIKKFNGFIALGCVIKGKTSHFDFISKATTDSIMKLSIDNKKPIGNGIITCLNMNQAIKRKNKGKEASRAVISVLSQ</sequence>
<name>A0A383AGL0_9ZZZZ</name>
<evidence type="ECO:0000313" key="7">
    <source>
        <dbReference type="EMBL" id="SVE06218.1"/>
    </source>
</evidence>
<dbReference type="GO" id="GO:0009231">
    <property type="term" value="P:riboflavin biosynthetic process"/>
    <property type="evidence" value="ECO:0007669"/>
    <property type="project" value="UniProtKB-UniPathway"/>
</dbReference>
<evidence type="ECO:0000256" key="2">
    <source>
        <dbReference type="ARBA" id="ARBA00007424"/>
    </source>
</evidence>
<dbReference type="InterPro" id="IPR034964">
    <property type="entry name" value="LS"/>
</dbReference>
<protein>
    <recommendedName>
        <fullName evidence="3">6,7-dimethyl-8-ribityllumazine synthase</fullName>
        <ecNumber evidence="3">2.5.1.78</ecNumber>
    </recommendedName>
</protein>
<comment type="similarity">
    <text evidence="2">Belongs to the DMRL synthase family.</text>
</comment>
<keyword evidence="5" id="KW-0808">Transferase</keyword>
<evidence type="ECO:0000256" key="3">
    <source>
        <dbReference type="ARBA" id="ARBA00012664"/>
    </source>
</evidence>
<organism evidence="7">
    <name type="scientific">marine metagenome</name>
    <dbReference type="NCBI Taxonomy" id="408172"/>
    <lineage>
        <taxon>unclassified sequences</taxon>
        <taxon>metagenomes</taxon>
        <taxon>ecological metagenomes</taxon>
    </lineage>
</organism>
<evidence type="ECO:0000256" key="4">
    <source>
        <dbReference type="ARBA" id="ARBA00022619"/>
    </source>
</evidence>
<dbReference type="PANTHER" id="PTHR21058">
    <property type="entry name" value="6,7-DIMETHYL-8-RIBITYLLUMAZINE SYNTHASE DMRL SYNTHASE LUMAZINE SYNTHASE"/>
    <property type="match status" value="1"/>
</dbReference>
<comment type="catalytic activity">
    <reaction evidence="6">
        <text>(2S)-2-hydroxy-3-oxobutyl phosphate + 5-amino-6-(D-ribitylamino)uracil = 6,7-dimethyl-8-(1-D-ribityl)lumazine + phosphate + 2 H2O + H(+)</text>
        <dbReference type="Rhea" id="RHEA:26152"/>
        <dbReference type="ChEBI" id="CHEBI:15377"/>
        <dbReference type="ChEBI" id="CHEBI:15378"/>
        <dbReference type="ChEBI" id="CHEBI:15934"/>
        <dbReference type="ChEBI" id="CHEBI:43474"/>
        <dbReference type="ChEBI" id="CHEBI:58201"/>
        <dbReference type="ChEBI" id="CHEBI:58830"/>
        <dbReference type="EC" id="2.5.1.78"/>
    </reaction>
</comment>
<reference evidence="7" key="1">
    <citation type="submission" date="2018-05" db="EMBL/GenBank/DDBJ databases">
        <authorList>
            <person name="Lanie J.A."/>
            <person name="Ng W.-L."/>
            <person name="Kazmierczak K.M."/>
            <person name="Andrzejewski T.M."/>
            <person name="Davidsen T.M."/>
            <person name="Wayne K.J."/>
            <person name="Tettelin H."/>
            <person name="Glass J.I."/>
            <person name="Rusch D."/>
            <person name="Podicherti R."/>
            <person name="Tsui H.-C.T."/>
            <person name="Winkler M.E."/>
        </authorList>
    </citation>
    <scope>NUCLEOTIDE SEQUENCE</scope>
</reference>
<keyword evidence="4" id="KW-0686">Riboflavin biosynthesis</keyword>
<dbReference type="GO" id="GO:0000906">
    <property type="term" value="F:6,7-dimethyl-8-ribityllumazine synthase activity"/>
    <property type="evidence" value="ECO:0007669"/>
    <property type="project" value="UniProtKB-EC"/>
</dbReference>
<evidence type="ECO:0000256" key="6">
    <source>
        <dbReference type="ARBA" id="ARBA00048785"/>
    </source>
</evidence>
<dbReference type="AlphaFoldDB" id="A0A383AGL0"/>
<dbReference type="Gene3D" id="3.40.50.960">
    <property type="entry name" value="Lumazine/riboflavin synthase"/>
    <property type="match status" value="1"/>
</dbReference>
<proteinExistence type="inferred from homology"/>
<dbReference type="EMBL" id="UINC01191525">
    <property type="protein sequence ID" value="SVE06218.1"/>
    <property type="molecule type" value="Genomic_DNA"/>
</dbReference>
<accession>A0A383AGL0</accession>
<dbReference type="UniPathway" id="UPA00275">
    <property type="reaction ID" value="UER00404"/>
</dbReference>
<evidence type="ECO:0000256" key="5">
    <source>
        <dbReference type="ARBA" id="ARBA00022679"/>
    </source>
</evidence>
<dbReference type="InterPro" id="IPR036467">
    <property type="entry name" value="LS/RS_sf"/>
</dbReference>
<dbReference type="Pfam" id="PF00885">
    <property type="entry name" value="DMRL_synthase"/>
    <property type="match status" value="1"/>
</dbReference>
<evidence type="ECO:0000256" key="1">
    <source>
        <dbReference type="ARBA" id="ARBA00004917"/>
    </source>
</evidence>
<dbReference type="GO" id="GO:0009349">
    <property type="term" value="C:riboflavin synthase complex"/>
    <property type="evidence" value="ECO:0007669"/>
    <property type="project" value="InterPro"/>
</dbReference>
<gene>
    <name evidence="7" type="ORF">METZ01_LOCUS459072</name>
</gene>
<dbReference type="PANTHER" id="PTHR21058:SF0">
    <property type="entry name" value="6,7-DIMETHYL-8-RIBITYLLUMAZINE SYNTHASE"/>
    <property type="match status" value="1"/>
</dbReference>
<dbReference type="SUPFAM" id="SSF52121">
    <property type="entry name" value="Lumazine synthase"/>
    <property type="match status" value="1"/>
</dbReference>
<comment type="pathway">
    <text evidence="1">Cofactor biosynthesis; riboflavin biosynthesis; riboflavin from 2-hydroxy-3-oxobutyl phosphate and 5-amino-6-(D-ribitylamino)uracil: step 1/2.</text>
</comment>
<dbReference type="EC" id="2.5.1.78" evidence="3"/>
<dbReference type="GO" id="GO:0005829">
    <property type="term" value="C:cytosol"/>
    <property type="evidence" value="ECO:0007669"/>
    <property type="project" value="TreeGrafter"/>
</dbReference>
<dbReference type="CDD" id="cd09209">
    <property type="entry name" value="Lumazine_synthase-I"/>
    <property type="match status" value="1"/>
</dbReference>
<dbReference type="InterPro" id="IPR002180">
    <property type="entry name" value="LS/RS"/>
</dbReference>